<dbReference type="InterPro" id="IPR000847">
    <property type="entry name" value="LysR_HTH_N"/>
</dbReference>
<dbReference type="SUPFAM" id="SSF46785">
    <property type="entry name" value="Winged helix' DNA-binding domain"/>
    <property type="match status" value="1"/>
</dbReference>
<dbReference type="PANTHER" id="PTHR30579">
    <property type="entry name" value="TRANSCRIPTIONAL REGULATOR"/>
    <property type="match status" value="1"/>
</dbReference>
<evidence type="ECO:0000256" key="5">
    <source>
        <dbReference type="SAM" id="MobiDB-lite"/>
    </source>
</evidence>
<dbReference type="InterPro" id="IPR036388">
    <property type="entry name" value="WH-like_DNA-bd_sf"/>
</dbReference>
<feature type="domain" description="HTH lysR-type" evidence="6">
    <location>
        <begin position="4"/>
        <end position="61"/>
    </location>
</feature>
<keyword evidence="4" id="KW-0804">Transcription</keyword>
<gene>
    <name evidence="7" type="ORF">JMJ92_09050</name>
</gene>
<keyword evidence="8" id="KW-1185">Reference proteome</keyword>
<keyword evidence="3" id="KW-0238">DNA-binding</keyword>
<evidence type="ECO:0000256" key="1">
    <source>
        <dbReference type="ARBA" id="ARBA00009437"/>
    </source>
</evidence>
<dbReference type="Proteomes" id="UP000635853">
    <property type="component" value="Unassembled WGS sequence"/>
</dbReference>
<evidence type="ECO:0000313" key="7">
    <source>
        <dbReference type="EMBL" id="MBL3578301.1"/>
    </source>
</evidence>
<evidence type="ECO:0000259" key="6">
    <source>
        <dbReference type="PROSITE" id="PS50931"/>
    </source>
</evidence>
<dbReference type="PROSITE" id="PS50931">
    <property type="entry name" value="HTH_LYSR"/>
    <property type="match status" value="1"/>
</dbReference>
<evidence type="ECO:0000256" key="3">
    <source>
        <dbReference type="ARBA" id="ARBA00023125"/>
    </source>
</evidence>
<dbReference type="EMBL" id="JAESIL010000031">
    <property type="protein sequence ID" value="MBL3578301.1"/>
    <property type="molecule type" value="Genomic_DNA"/>
</dbReference>
<evidence type="ECO:0000313" key="8">
    <source>
        <dbReference type="Proteomes" id="UP000635853"/>
    </source>
</evidence>
<dbReference type="InterPro" id="IPR050176">
    <property type="entry name" value="LTTR"/>
</dbReference>
<sequence>MDRLNRDDVRLFLALAREGTLSGAARQLGLGVVAMSRRIERMEQVMEVPPFLRHRQGLDLTDRGAAPRRPQSWARASGGDGRLMLGTLESQVAAVRDGMGTGVLPHFLARRPGLRVLAPPLPDGTKMERPLLPVSHADLAASGPSPTRSRRASPGHHQGIARARADLAGKA</sequence>
<dbReference type="RefSeq" id="WP_075786082.1">
    <property type="nucleotide sequence ID" value="NZ_JAESIL010000031.1"/>
</dbReference>
<comment type="caution">
    <text evidence="7">The sequence shown here is derived from an EMBL/GenBank/DDBJ whole genome shotgun (WGS) entry which is preliminary data.</text>
</comment>
<organism evidence="7 8">
    <name type="scientific">Rhodovulum visakhapatnamense</name>
    <dbReference type="NCBI Taxonomy" id="364297"/>
    <lineage>
        <taxon>Bacteria</taxon>
        <taxon>Pseudomonadati</taxon>
        <taxon>Pseudomonadota</taxon>
        <taxon>Alphaproteobacteria</taxon>
        <taxon>Rhodobacterales</taxon>
        <taxon>Paracoccaceae</taxon>
        <taxon>Rhodovulum</taxon>
    </lineage>
</organism>
<evidence type="ECO:0000256" key="2">
    <source>
        <dbReference type="ARBA" id="ARBA00023015"/>
    </source>
</evidence>
<feature type="region of interest" description="Disordered" evidence="5">
    <location>
        <begin position="135"/>
        <end position="171"/>
    </location>
</feature>
<dbReference type="Pfam" id="PF00126">
    <property type="entry name" value="HTH_1"/>
    <property type="match status" value="1"/>
</dbReference>
<comment type="similarity">
    <text evidence="1">Belongs to the LysR transcriptional regulatory family.</text>
</comment>
<dbReference type="PANTHER" id="PTHR30579:SF3">
    <property type="entry name" value="TRANSCRIPTIONAL REGULATORY PROTEIN"/>
    <property type="match status" value="1"/>
</dbReference>
<evidence type="ECO:0000256" key="4">
    <source>
        <dbReference type="ARBA" id="ARBA00023163"/>
    </source>
</evidence>
<keyword evidence="2" id="KW-0805">Transcription regulation</keyword>
<name>A0ABS1RF97_9RHOB</name>
<proteinExistence type="inferred from homology"/>
<protein>
    <submittedName>
        <fullName evidence="7">LysR family transcriptional regulator</fullName>
    </submittedName>
</protein>
<reference evidence="8" key="1">
    <citation type="submission" date="2021-01" db="EMBL/GenBank/DDBJ databases">
        <title>Draft genomes of Rhodovulum sulfidophilum.</title>
        <authorList>
            <person name="Guzman M.S."/>
        </authorList>
    </citation>
    <scope>NUCLEOTIDE SEQUENCE [LARGE SCALE GENOMIC DNA]</scope>
    <source>
        <strain evidence="8">AB19</strain>
    </source>
</reference>
<dbReference type="InterPro" id="IPR036390">
    <property type="entry name" value="WH_DNA-bd_sf"/>
</dbReference>
<accession>A0ABS1RF97</accession>
<dbReference type="Gene3D" id="1.10.10.10">
    <property type="entry name" value="Winged helix-like DNA-binding domain superfamily/Winged helix DNA-binding domain"/>
    <property type="match status" value="1"/>
</dbReference>